<dbReference type="InterPro" id="IPR050126">
    <property type="entry name" value="Ap4A_hydrolase"/>
</dbReference>
<protein>
    <submittedName>
        <fullName evidence="2">Metallophosphoesterase family protein</fullName>
        <ecNumber evidence="2">3.1.-.-</ecNumber>
    </submittedName>
</protein>
<dbReference type="RefSeq" id="WP_191325101.1">
    <property type="nucleotide sequence ID" value="NZ_BMZP01000014.1"/>
</dbReference>
<dbReference type="InterPro" id="IPR029052">
    <property type="entry name" value="Metallo-depent_PP-like"/>
</dbReference>
<feature type="domain" description="Calcineurin-like phosphoesterase" evidence="1">
    <location>
        <begin position="28"/>
        <end position="225"/>
    </location>
</feature>
<dbReference type="EMBL" id="JBHRYE010000030">
    <property type="protein sequence ID" value="MFC3673016.1"/>
    <property type="molecule type" value="Genomic_DNA"/>
</dbReference>
<dbReference type="Proteomes" id="UP001595683">
    <property type="component" value="Unassembled WGS sequence"/>
</dbReference>
<dbReference type="PANTHER" id="PTHR42850:SF4">
    <property type="entry name" value="ZINC-DEPENDENT ENDOPOLYPHOSPHATASE"/>
    <property type="match status" value="1"/>
</dbReference>
<reference evidence="3" key="1">
    <citation type="journal article" date="2019" name="Int. J. Syst. Evol. Microbiol.">
        <title>The Global Catalogue of Microorganisms (GCM) 10K type strain sequencing project: providing services to taxonomists for standard genome sequencing and annotation.</title>
        <authorList>
            <consortium name="The Broad Institute Genomics Platform"/>
            <consortium name="The Broad Institute Genome Sequencing Center for Infectious Disease"/>
            <person name="Wu L."/>
            <person name="Ma J."/>
        </authorList>
    </citation>
    <scope>NUCLEOTIDE SEQUENCE [LARGE SCALE GENOMIC DNA]</scope>
    <source>
        <strain evidence="3">KCTC 42224</strain>
    </source>
</reference>
<name>A0ABV7V6H0_9SPHN</name>
<evidence type="ECO:0000313" key="3">
    <source>
        <dbReference type="Proteomes" id="UP001595683"/>
    </source>
</evidence>
<dbReference type="InterPro" id="IPR004843">
    <property type="entry name" value="Calcineurin-like_PHP"/>
</dbReference>
<dbReference type="CDD" id="cd00144">
    <property type="entry name" value="MPP_PPP_family"/>
    <property type="match status" value="1"/>
</dbReference>
<dbReference type="GO" id="GO:0016787">
    <property type="term" value="F:hydrolase activity"/>
    <property type="evidence" value="ECO:0007669"/>
    <property type="project" value="UniProtKB-KW"/>
</dbReference>
<proteinExistence type="predicted"/>
<sequence length="271" mass="29749">MLKLLKSLVSGGRTEPAAPPTLVPPGQRVYAVGDIHGRLDLFEQMIALIEADDAARNSECPAQAPAQTTVILLGDLIDRGPDSAGVIAAARAWMQRRRVRILAGNHEEMFLGAFERDETLRHFLRHGGRETLLSYPIDPDDYARMTLEELRAAMPGFVPQDDLVFLRSLEDQVRIGDYVFVHAGIRPGVPLDEQVPGDMRWIRGEFIADRSPRDFAVVHGHTIVDEPELSPLRLGIDTGAYASGRLTAVGLEGAERWLLVAQDDSVAASEA</sequence>
<dbReference type="Gene3D" id="3.60.21.10">
    <property type="match status" value="1"/>
</dbReference>
<keyword evidence="3" id="KW-1185">Reference proteome</keyword>
<evidence type="ECO:0000313" key="2">
    <source>
        <dbReference type="EMBL" id="MFC3673016.1"/>
    </source>
</evidence>
<dbReference type="Pfam" id="PF00149">
    <property type="entry name" value="Metallophos"/>
    <property type="match status" value="1"/>
</dbReference>
<accession>A0ABV7V6H0</accession>
<keyword evidence="2" id="KW-0378">Hydrolase</keyword>
<gene>
    <name evidence="2" type="ORF">ACFOOT_16480</name>
</gene>
<dbReference type="SUPFAM" id="SSF56300">
    <property type="entry name" value="Metallo-dependent phosphatases"/>
    <property type="match status" value="1"/>
</dbReference>
<evidence type="ECO:0000259" key="1">
    <source>
        <dbReference type="Pfam" id="PF00149"/>
    </source>
</evidence>
<dbReference type="PANTHER" id="PTHR42850">
    <property type="entry name" value="METALLOPHOSPHOESTERASE"/>
    <property type="match status" value="1"/>
</dbReference>
<organism evidence="2 3">
    <name type="scientific">Novosphingobium pokkalii</name>
    <dbReference type="NCBI Taxonomy" id="1770194"/>
    <lineage>
        <taxon>Bacteria</taxon>
        <taxon>Pseudomonadati</taxon>
        <taxon>Pseudomonadota</taxon>
        <taxon>Alphaproteobacteria</taxon>
        <taxon>Sphingomonadales</taxon>
        <taxon>Sphingomonadaceae</taxon>
        <taxon>Novosphingobium</taxon>
    </lineage>
</organism>
<dbReference type="EC" id="3.1.-.-" evidence="2"/>
<comment type="caution">
    <text evidence="2">The sequence shown here is derived from an EMBL/GenBank/DDBJ whole genome shotgun (WGS) entry which is preliminary data.</text>
</comment>